<protein>
    <recommendedName>
        <fullName evidence="8">Transmembrane protein</fullName>
    </recommendedName>
</protein>
<dbReference type="InterPro" id="IPR018499">
    <property type="entry name" value="Tetraspanin/Peripherin"/>
</dbReference>
<evidence type="ECO:0000256" key="5">
    <source>
        <dbReference type="SAM" id="Phobius"/>
    </source>
</evidence>
<gene>
    <name evidence="6" type="ORF">ACHHYP_09950</name>
</gene>
<keyword evidence="4 5" id="KW-0472">Membrane</keyword>
<keyword evidence="3 5" id="KW-1133">Transmembrane helix</keyword>
<keyword evidence="2 5" id="KW-0812">Transmembrane</keyword>
<proteinExistence type="predicted"/>
<evidence type="ECO:0000256" key="2">
    <source>
        <dbReference type="ARBA" id="ARBA00022692"/>
    </source>
</evidence>
<comment type="caution">
    <text evidence="6">The sequence shown here is derived from an EMBL/GenBank/DDBJ whole genome shotgun (WGS) entry which is preliminary data.</text>
</comment>
<dbReference type="Proteomes" id="UP000243579">
    <property type="component" value="Unassembled WGS sequence"/>
</dbReference>
<feature type="transmembrane region" description="Helical" evidence="5">
    <location>
        <begin position="132"/>
        <end position="151"/>
    </location>
</feature>
<evidence type="ECO:0000256" key="1">
    <source>
        <dbReference type="ARBA" id="ARBA00004141"/>
    </source>
</evidence>
<reference evidence="6 7" key="1">
    <citation type="journal article" date="2014" name="Genome Biol. Evol.">
        <title>The secreted proteins of Achlya hypogyna and Thraustotheca clavata identify the ancestral oomycete secretome and reveal gene acquisitions by horizontal gene transfer.</title>
        <authorList>
            <person name="Misner I."/>
            <person name="Blouin N."/>
            <person name="Leonard G."/>
            <person name="Richards T.A."/>
            <person name="Lane C.E."/>
        </authorList>
    </citation>
    <scope>NUCLEOTIDE SEQUENCE [LARGE SCALE GENOMIC DNA]</scope>
    <source>
        <strain evidence="6 7">ATCC 48635</strain>
    </source>
</reference>
<comment type="subcellular location">
    <subcellularLocation>
        <location evidence="1">Membrane</location>
        <topology evidence="1">Multi-pass membrane protein</topology>
    </subcellularLocation>
</comment>
<dbReference type="GO" id="GO:0016020">
    <property type="term" value="C:membrane"/>
    <property type="evidence" value="ECO:0007669"/>
    <property type="project" value="UniProtKB-SubCell"/>
</dbReference>
<evidence type="ECO:0000256" key="3">
    <source>
        <dbReference type="ARBA" id="ARBA00022989"/>
    </source>
</evidence>
<evidence type="ECO:0000313" key="7">
    <source>
        <dbReference type="Proteomes" id="UP000243579"/>
    </source>
</evidence>
<sequence length="218" mass="24327">MRCRECLEETCSGAALFVCNGIDLACGLTLVAYGAYLGLNHFAPTWLFGPILGLGGLLVLTSLLSWCGSSCRSCTNLLLVSSWLLTLVALLELVMAIVIMTQGDAISQFLKEHQKELHLTDKELALLEAHKFVPAYILFGLFGMELLRFCCSSCLRRSRMENKYAHMNLRNLRGMEDNLVQTKKEREVSAKYQQLKNKYRNKYAASDDSESASSLLLA</sequence>
<name>A0A1V9YM68_ACHHY</name>
<evidence type="ECO:0000256" key="4">
    <source>
        <dbReference type="ARBA" id="ARBA00023136"/>
    </source>
</evidence>
<evidence type="ECO:0000313" key="6">
    <source>
        <dbReference type="EMBL" id="OQR86787.1"/>
    </source>
</evidence>
<feature type="transmembrane region" description="Helical" evidence="5">
    <location>
        <begin position="12"/>
        <end position="35"/>
    </location>
</feature>
<evidence type="ECO:0008006" key="8">
    <source>
        <dbReference type="Google" id="ProtNLM"/>
    </source>
</evidence>
<dbReference type="Pfam" id="PF00335">
    <property type="entry name" value="Tetraspanin"/>
    <property type="match status" value="1"/>
</dbReference>
<dbReference type="AlphaFoldDB" id="A0A1V9YM68"/>
<feature type="transmembrane region" description="Helical" evidence="5">
    <location>
        <begin position="47"/>
        <end position="66"/>
    </location>
</feature>
<organism evidence="6 7">
    <name type="scientific">Achlya hypogyna</name>
    <name type="common">Oomycete</name>
    <name type="synonym">Protoachlya hypogyna</name>
    <dbReference type="NCBI Taxonomy" id="1202772"/>
    <lineage>
        <taxon>Eukaryota</taxon>
        <taxon>Sar</taxon>
        <taxon>Stramenopiles</taxon>
        <taxon>Oomycota</taxon>
        <taxon>Saprolegniomycetes</taxon>
        <taxon>Saprolegniales</taxon>
        <taxon>Achlyaceae</taxon>
        <taxon>Achlya</taxon>
    </lineage>
</organism>
<feature type="transmembrane region" description="Helical" evidence="5">
    <location>
        <begin position="78"/>
        <end position="100"/>
    </location>
</feature>
<dbReference type="OrthoDB" id="155535at2759"/>
<dbReference type="EMBL" id="JNBR01001483">
    <property type="protein sequence ID" value="OQR86787.1"/>
    <property type="molecule type" value="Genomic_DNA"/>
</dbReference>
<keyword evidence="7" id="KW-1185">Reference proteome</keyword>
<accession>A0A1V9YM68</accession>